<name>A0A7C3KJK8_9CYAN</name>
<gene>
    <name evidence="1" type="ORF">ENR64_27525</name>
</gene>
<protein>
    <submittedName>
        <fullName evidence="1">Uncharacterized protein</fullName>
    </submittedName>
</protein>
<accession>A0A7C3KJK8</accession>
<comment type="caution">
    <text evidence="1">The sequence shown here is derived from an EMBL/GenBank/DDBJ whole genome shotgun (WGS) entry which is preliminary data.</text>
</comment>
<organism evidence="1">
    <name type="scientific">Oscillatoriales cyanobacterium SpSt-418</name>
    <dbReference type="NCBI Taxonomy" id="2282169"/>
    <lineage>
        <taxon>Bacteria</taxon>
        <taxon>Bacillati</taxon>
        <taxon>Cyanobacteriota</taxon>
        <taxon>Cyanophyceae</taxon>
        <taxon>Oscillatoriophycideae</taxon>
        <taxon>Oscillatoriales</taxon>
    </lineage>
</organism>
<dbReference type="AlphaFoldDB" id="A0A7C3KJK8"/>
<dbReference type="EMBL" id="DSRU01000409">
    <property type="protein sequence ID" value="HFN01429.1"/>
    <property type="molecule type" value="Genomic_DNA"/>
</dbReference>
<evidence type="ECO:0000313" key="1">
    <source>
        <dbReference type="EMBL" id="HFN01429.1"/>
    </source>
</evidence>
<sequence length="93" mass="10428">MMLITLELTPDLELKLRQSIAAHDTESVRQLLVDALIPTVEALLQQEVEALPTEQFEVLTNQLVEEFATFFDSTPPALSDYAVSRAGIYEDHP</sequence>
<reference evidence="1" key="1">
    <citation type="journal article" date="2020" name="mSystems">
        <title>Genome- and Community-Level Interaction Insights into Carbon Utilization and Element Cycling Functions of Hydrothermarchaeota in Hydrothermal Sediment.</title>
        <authorList>
            <person name="Zhou Z."/>
            <person name="Liu Y."/>
            <person name="Xu W."/>
            <person name="Pan J."/>
            <person name="Luo Z.H."/>
            <person name="Li M."/>
        </authorList>
    </citation>
    <scope>NUCLEOTIDE SEQUENCE [LARGE SCALE GENOMIC DNA]</scope>
    <source>
        <strain evidence="1">SpSt-418</strain>
    </source>
</reference>
<proteinExistence type="predicted"/>